<dbReference type="RefSeq" id="WP_110018343.1">
    <property type="nucleotide sequence ID" value="NZ_QGTJ01000004.1"/>
</dbReference>
<gene>
    <name evidence="4" type="ORF">C7443_104326</name>
</gene>
<keyword evidence="5" id="KW-1185">Reference proteome</keyword>
<dbReference type="PROSITE" id="PS51677">
    <property type="entry name" value="NODB"/>
    <property type="match status" value="1"/>
</dbReference>
<protein>
    <submittedName>
        <fullName evidence="4">Polysaccharide deacetylase</fullName>
    </submittedName>
</protein>
<dbReference type="Proteomes" id="UP000246569">
    <property type="component" value="Unassembled WGS sequence"/>
</dbReference>
<dbReference type="EMBL" id="QGTJ01000004">
    <property type="protein sequence ID" value="PWV62530.1"/>
    <property type="molecule type" value="Genomic_DNA"/>
</dbReference>
<dbReference type="SUPFAM" id="SSF88713">
    <property type="entry name" value="Glycoside hydrolase/deacetylase"/>
    <property type="match status" value="1"/>
</dbReference>
<name>A0A317MX38_9GAMM</name>
<comment type="caution">
    <text evidence="4">The sequence shown here is derived from an EMBL/GenBank/DDBJ whole genome shotgun (WGS) entry which is preliminary data.</text>
</comment>
<dbReference type="CDD" id="cd10918">
    <property type="entry name" value="CE4_NodB_like_5s_6s"/>
    <property type="match status" value="1"/>
</dbReference>
<dbReference type="InterPro" id="IPR011330">
    <property type="entry name" value="Glyco_hydro/deAcase_b/a-brl"/>
</dbReference>
<evidence type="ECO:0000313" key="4">
    <source>
        <dbReference type="EMBL" id="PWV62530.1"/>
    </source>
</evidence>
<feature type="domain" description="NodB homology" evidence="3">
    <location>
        <begin position="79"/>
        <end position="260"/>
    </location>
</feature>
<dbReference type="InterPro" id="IPR051398">
    <property type="entry name" value="Polysacch_Deacetylase"/>
</dbReference>
<reference evidence="4 5" key="1">
    <citation type="submission" date="2018-05" db="EMBL/GenBank/DDBJ databases">
        <title>Genomic Encyclopedia of Type Strains, Phase IV (KMG-IV): sequencing the most valuable type-strain genomes for metagenomic binning, comparative biology and taxonomic classification.</title>
        <authorList>
            <person name="Goeker M."/>
        </authorList>
    </citation>
    <scope>NUCLEOTIDE SEQUENCE [LARGE SCALE GENOMIC DNA]</scope>
    <source>
        <strain evidence="4 5">DSM 23606</strain>
    </source>
</reference>
<evidence type="ECO:0000259" key="3">
    <source>
        <dbReference type="PROSITE" id="PS51677"/>
    </source>
</evidence>
<dbReference type="AlphaFoldDB" id="A0A317MX38"/>
<dbReference type="InterPro" id="IPR002509">
    <property type="entry name" value="NODB_dom"/>
</dbReference>
<evidence type="ECO:0000256" key="2">
    <source>
        <dbReference type="ARBA" id="ARBA00022729"/>
    </source>
</evidence>
<evidence type="ECO:0000256" key="1">
    <source>
        <dbReference type="ARBA" id="ARBA00004613"/>
    </source>
</evidence>
<dbReference type="GO" id="GO:0016810">
    <property type="term" value="F:hydrolase activity, acting on carbon-nitrogen (but not peptide) bonds"/>
    <property type="evidence" value="ECO:0007669"/>
    <property type="project" value="InterPro"/>
</dbReference>
<dbReference type="OrthoDB" id="9814639at2"/>
<organism evidence="4 5">
    <name type="scientific">Plasticicumulans acidivorans</name>
    <dbReference type="NCBI Taxonomy" id="886464"/>
    <lineage>
        <taxon>Bacteria</taxon>
        <taxon>Pseudomonadati</taxon>
        <taxon>Pseudomonadota</taxon>
        <taxon>Gammaproteobacteria</taxon>
        <taxon>Candidatus Competibacteraceae</taxon>
        <taxon>Plasticicumulans</taxon>
    </lineage>
</organism>
<accession>A0A317MX38</accession>
<evidence type="ECO:0000313" key="5">
    <source>
        <dbReference type="Proteomes" id="UP000246569"/>
    </source>
</evidence>
<dbReference type="GO" id="GO:0005576">
    <property type="term" value="C:extracellular region"/>
    <property type="evidence" value="ECO:0007669"/>
    <property type="project" value="UniProtKB-SubCell"/>
</dbReference>
<keyword evidence="2" id="KW-0732">Signal</keyword>
<dbReference type="Pfam" id="PF01522">
    <property type="entry name" value="Polysacc_deac_1"/>
    <property type="match status" value="1"/>
</dbReference>
<dbReference type="Gene3D" id="3.20.20.370">
    <property type="entry name" value="Glycoside hydrolase/deacetylase"/>
    <property type="match status" value="1"/>
</dbReference>
<dbReference type="GO" id="GO:0005975">
    <property type="term" value="P:carbohydrate metabolic process"/>
    <property type="evidence" value="ECO:0007669"/>
    <property type="project" value="InterPro"/>
</dbReference>
<dbReference type="PANTHER" id="PTHR34216">
    <property type="match status" value="1"/>
</dbReference>
<sequence>MSAAAPASGPRPLPGRPPLSILMYHQVGEFTAPRNHRAGYCHVHRFRTQMAFLARAGYRVLSLDAAIAGLFGDGELPPRGVVLSFDDGYRNFREHALPVLQHYGFPAAVYMISGLVGGRAEWLGADGRDTPPMLSASELRELRQAGITVGSHTVSHPRLSRLAADAVARELRDSKAQLEDLLGEAVPHFCYPYGDYSPSVRDAVIDAGYRSALSCIRGAANTADNVYELPRKAISYGDNLLGYWWKLAMKNARKDRRGGY</sequence>
<proteinExistence type="predicted"/>
<dbReference type="PANTHER" id="PTHR34216:SF3">
    <property type="entry name" value="POLY-BETA-1,6-N-ACETYL-D-GLUCOSAMINE N-DEACETYLASE"/>
    <property type="match status" value="1"/>
</dbReference>
<comment type="subcellular location">
    <subcellularLocation>
        <location evidence="1">Secreted</location>
    </subcellularLocation>
</comment>